<accession>A0AAD1RMG2</accession>
<gene>
    <name evidence="11" type="ORF">PECUL_23A054192</name>
</gene>
<evidence type="ECO:0000256" key="9">
    <source>
        <dbReference type="PIRSR" id="PIRSR604808-2"/>
    </source>
</evidence>
<dbReference type="GO" id="GO:0005634">
    <property type="term" value="C:nucleus"/>
    <property type="evidence" value="ECO:0007669"/>
    <property type="project" value="TreeGrafter"/>
</dbReference>
<reference evidence="11" key="1">
    <citation type="submission" date="2022-03" db="EMBL/GenBank/DDBJ databases">
        <authorList>
            <person name="Alioto T."/>
            <person name="Alioto T."/>
            <person name="Gomez Garrido J."/>
        </authorList>
    </citation>
    <scope>NUCLEOTIDE SEQUENCE</scope>
</reference>
<evidence type="ECO:0000256" key="8">
    <source>
        <dbReference type="ARBA" id="ARBA00023204"/>
    </source>
</evidence>
<proteinExistence type="inferred from homology"/>
<dbReference type="InterPro" id="IPR004808">
    <property type="entry name" value="AP_endonuc_1"/>
</dbReference>
<comment type="catalytic activity">
    <reaction evidence="1">
        <text>Exonucleolytic cleavage in the 3'- to 5'-direction to yield nucleoside 5'-phosphates.</text>
        <dbReference type="EC" id="3.1.11.2"/>
    </reaction>
</comment>
<dbReference type="GO" id="GO:0008081">
    <property type="term" value="F:phosphoric diester hydrolase activity"/>
    <property type="evidence" value="ECO:0007669"/>
    <property type="project" value="TreeGrafter"/>
</dbReference>
<evidence type="ECO:0000256" key="5">
    <source>
        <dbReference type="ARBA" id="ARBA00022763"/>
    </source>
</evidence>
<evidence type="ECO:0000313" key="11">
    <source>
        <dbReference type="EMBL" id="CAH2274469.1"/>
    </source>
</evidence>
<keyword evidence="7 9" id="KW-0460">Magnesium</keyword>
<dbReference type="GO" id="GO:0006284">
    <property type="term" value="P:base-excision repair"/>
    <property type="evidence" value="ECO:0007669"/>
    <property type="project" value="TreeGrafter"/>
</dbReference>
<evidence type="ECO:0000256" key="6">
    <source>
        <dbReference type="ARBA" id="ARBA00022801"/>
    </source>
</evidence>
<keyword evidence="4 9" id="KW-0479">Metal-binding</keyword>
<keyword evidence="5" id="KW-0227">DNA damage</keyword>
<dbReference type="Proteomes" id="UP001295444">
    <property type="component" value="Chromosome 03"/>
</dbReference>
<evidence type="ECO:0000313" key="12">
    <source>
        <dbReference type="Proteomes" id="UP001295444"/>
    </source>
</evidence>
<keyword evidence="9" id="KW-0464">Manganese</keyword>
<dbReference type="InterPro" id="IPR036691">
    <property type="entry name" value="Endo/exonu/phosph_ase_sf"/>
</dbReference>
<sequence>MPVTIKCVSINAQGLNSPSKRHSLLRWAYKLKTDILFVQETHFTTQRTFTLTNRYYNRSYLASSPNTKTKGVAILIRSSCPITGIHSTADPQGRFLTITGYIGTNQYAFSTIYAPTTSDPNFWPLYSTHLRAYTN</sequence>
<comment type="similarity">
    <text evidence="2">Belongs to the DNA repair enzymes AP/ExoA family.</text>
</comment>
<evidence type="ECO:0000259" key="10">
    <source>
        <dbReference type="Pfam" id="PF03372"/>
    </source>
</evidence>
<evidence type="ECO:0000256" key="7">
    <source>
        <dbReference type="ARBA" id="ARBA00022842"/>
    </source>
</evidence>
<feature type="binding site" evidence="9">
    <location>
        <position position="40"/>
    </location>
    <ligand>
        <name>Mg(2+)</name>
        <dbReference type="ChEBI" id="CHEBI:18420"/>
        <label>1</label>
    </ligand>
</feature>
<keyword evidence="6" id="KW-0378">Hydrolase</keyword>
<dbReference type="Pfam" id="PF03372">
    <property type="entry name" value="Exo_endo_phos"/>
    <property type="match status" value="1"/>
</dbReference>
<dbReference type="EMBL" id="OW240914">
    <property type="protein sequence ID" value="CAH2274469.1"/>
    <property type="molecule type" value="Genomic_DNA"/>
</dbReference>
<dbReference type="GO" id="GO:0046872">
    <property type="term" value="F:metal ion binding"/>
    <property type="evidence" value="ECO:0007669"/>
    <property type="project" value="UniProtKB-KW"/>
</dbReference>
<feature type="binding site" evidence="9">
    <location>
        <position position="11"/>
    </location>
    <ligand>
        <name>Mg(2+)</name>
        <dbReference type="ChEBI" id="CHEBI:18420"/>
        <label>1</label>
    </ligand>
</feature>
<dbReference type="GO" id="GO:0008311">
    <property type="term" value="F:double-stranded DNA 3'-5' DNA exonuclease activity"/>
    <property type="evidence" value="ECO:0007669"/>
    <property type="project" value="UniProtKB-EC"/>
</dbReference>
<protein>
    <recommendedName>
        <fullName evidence="3">exodeoxyribonuclease III</fullName>
        <ecNumber evidence="3">3.1.11.2</ecNumber>
    </recommendedName>
</protein>
<dbReference type="PANTHER" id="PTHR22748">
    <property type="entry name" value="AP ENDONUCLEASE"/>
    <property type="match status" value="1"/>
</dbReference>
<dbReference type="GO" id="GO:0003906">
    <property type="term" value="F:DNA-(apurinic or apyrimidinic site) endonuclease activity"/>
    <property type="evidence" value="ECO:0007669"/>
    <property type="project" value="TreeGrafter"/>
</dbReference>
<dbReference type="PANTHER" id="PTHR22748:SF6">
    <property type="entry name" value="DNA-(APURINIC OR APYRIMIDINIC SITE) ENDONUCLEASE"/>
    <property type="match status" value="1"/>
</dbReference>
<feature type="non-terminal residue" evidence="11">
    <location>
        <position position="135"/>
    </location>
</feature>
<evidence type="ECO:0000256" key="1">
    <source>
        <dbReference type="ARBA" id="ARBA00000493"/>
    </source>
</evidence>
<evidence type="ECO:0000256" key="3">
    <source>
        <dbReference type="ARBA" id="ARBA00012115"/>
    </source>
</evidence>
<evidence type="ECO:0000256" key="4">
    <source>
        <dbReference type="ARBA" id="ARBA00022723"/>
    </source>
</evidence>
<feature type="domain" description="Endonuclease/exonuclease/phosphatase" evidence="10">
    <location>
        <begin position="9"/>
        <end position="78"/>
    </location>
</feature>
<dbReference type="Gene3D" id="3.60.10.10">
    <property type="entry name" value="Endonuclease/exonuclease/phosphatase"/>
    <property type="match status" value="1"/>
</dbReference>
<keyword evidence="8" id="KW-0234">DNA repair</keyword>
<name>A0AAD1RMG2_PELCU</name>
<evidence type="ECO:0000256" key="2">
    <source>
        <dbReference type="ARBA" id="ARBA00007092"/>
    </source>
</evidence>
<keyword evidence="12" id="KW-1185">Reference proteome</keyword>
<dbReference type="SUPFAM" id="SSF56219">
    <property type="entry name" value="DNase I-like"/>
    <property type="match status" value="1"/>
</dbReference>
<dbReference type="InterPro" id="IPR005135">
    <property type="entry name" value="Endo/exonuclease/phosphatase"/>
</dbReference>
<dbReference type="EC" id="3.1.11.2" evidence="3"/>
<organism evidence="11 12">
    <name type="scientific">Pelobates cultripes</name>
    <name type="common">Western spadefoot toad</name>
    <dbReference type="NCBI Taxonomy" id="61616"/>
    <lineage>
        <taxon>Eukaryota</taxon>
        <taxon>Metazoa</taxon>
        <taxon>Chordata</taxon>
        <taxon>Craniata</taxon>
        <taxon>Vertebrata</taxon>
        <taxon>Euteleostomi</taxon>
        <taxon>Amphibia</taxon>
        <taxon>Batrachia</taxon>
        <taxon>Anura</taxon>
        <taxon>Pelobatoidea</taxon>
        <taxon>Pelobatidae</taxon>
        <taxon>Pelobates</taxon>
    </lineage>
</organism>
<comment type="cofactor">
    <cofactor evidence="9">
        <name>Mg(2+)</name>
        <dbReference type="ChEBI" id="CHEBI:18420"/>
    </cofactor>
    <cofactor evidence="9">
        <name>Mn(2+)</name>
        <dbReference type="ChEBI" id="CHEBI:29035"/>
    </cofactor>
    <text evidence="9">Probably binds two magnesium or manganese ions per subunit.</text>
</comment>
<dbReference type="AlphaFoldDB" id="A0AAD1RMG2"/>